<protein>
    <submittedName>
        <fullName evidence="1">Uncharacterized protein</fullName>
    </submittedName>
</protein>
<dbReference type="Proteomes" id="UP000588806">
    <property type="component" value="Unassembled WGS sequence"/>
</dbReference>
<comment type="caution">
    <text evidence="1">The sequence shown here is derived from an EMBL/GenBank/DDBJ whole genome shotgun (WGS) entry which is preliminary data.</text>
</comment>
<evidence type="ECO:0000313" key="2">
    <source>
        <dbReference type="Proteomes" id="UP000588806"/>
    </source>
</evidence>
<reference evidence="1 2" key="2">
    <citation type="submission" date="2020-06" db="EMBL/GenBank/DDBJ databases">
        <title>Halomonas songnenensis sp. nov., a moderately halophilic bacterium isolated from saline and alkaline soils.</title>
        <authorList>
            <person name="Jiang J."/>
            <person name="Pan Y."/>
        </authorList>
    </citation>
    <scope>NUCLEOTIDE SEQUENCE [LARGE SCALE GENOMIC DNA]</scope>
    <source>
        <strain evidence="1 2">TBZ9</strain>
    </source>
</reference>
<dbReference type="AlphaFoldDB" id="A0A7Y3TYB3"/>
<gene>
    <name evidence="1" type="ORF">HLB35_09990</name>
</gene>
<dbReference type="RefSeq" id="WP_171702456.1">
    <property type="nucleotide sequence ID" value="NZ_JABFHI010000003.1"/>
</dbReference>
<proteinExistence type="predicted"/>
<reference evidence="1 2" key="1">
    <citation type="submission" date="2020-05" db="EMBL/GenBank/DDBJ databases">
        <authorList>
            <person name="Ruan W."/>
            <person name="Jeon C.O."/>
            <person name="Chun B.H."/>
        </authorList>
    </citation>
    <scope>NUCLEOTIDE SEQUENCE [LARGE SCALE GENOMIC DNA]</scope>
    <source>
        <strain evidence="1 2">TBZ9</strain>
    </source>
</reference>
<organism evidence="1 2">
    <name type="scientific">Vreelandella azerica</name>
    <dbReference type="NCBI Taxonomy" id="2732867"/>
    <lineage>
        <taxon>Bacteria</taxon>
        <taxon>Pseudomonadati</taxon>
        <taxon>Pseudomonadota</taxon>
        <taxon>Gammaproteobacteria</taxon>
        <taxon>Oceanospirillales</taxon>
        <taxon>Halomonadaceae</taxon>
        <taxon>Vreelandella</taxon>
    </lineage>
</organism>
<dbReference type="EMBL" id="JABFHI010000003">
    <property type="protein sequence ID" value="NOG32005.1"/>
    <property type="molecule type" value="Genomic_DNA"/>
</dbReference>
<sequence length="58" mass="6660">MSIFDDLYTSLREAVETQQGKAQVSRITRHELVDRPARKIWLTLGIKKQYGEAGIKRG</sequence>
<name>A0A7Y3TYB3_9GAMM</name>
<keyword evidence="2" id="KW-1185">Reference proteome</keyword>
<accession>A0A7Y3TYB3</accession>
<evidence type="ECO:0000313" key="1">
    <source>
        <dbReference type="EMBL" id="NOG32005.1"/>
    </source>
</evidence>